<accession>A0ABP1EAF3</accession>
<keyword evidence="2" id="KW-1185">Reference proteome</keyword>
<gene>
    <name evidence="1" type="ORF">GFSPODELE1_LOCUS10998</name>
</gene>
<proteinExistence type="predicted"/>
<evidence type="ECO:0000313" key="2">
    <source>
        <dbReference type="Proteomes" id="UP001497453"/>
    </source>
</evidence>
<dbReference type="EMBL" id="OZ037952">
    <property type="protein sequence ID" value="CAL1716990.1"/>
    <property type="molecule type" value="Genomic_DNA"/>
</dbReference>
<dbReference type="Proteomes" id="UP001497453">
    <property type="component" value="Chromosome 9"/>
</dbReference>
<name>A0ABP1EAF3_9APHY</name>
<protein>
    <submittedName>
        <fullName evidence="1">Uncharacterized protein</fullName>
    </submittedName>
</protein>
<evidence type="ECO:0000313" key="1">
    <source>
        <dbReference type="EMBL" id="CAL1716990.1"/>
    </source>
</evidence>
<reference evidence="2" key="1">
    <citation type="submission" date="2024-04" db="EMBL/GenBank/DDBJ databases">
        <authorList>
            <person name="Shaw F."/>
            <person name="Minotto A."/>
        </authorList>
    </citation>
    <scope>NUCLEOTIDE SEQUENCE [LARGE SCALE GENOMIC DNA]</scope>
</reference>
<organism evidence="1 2">
    <name type="scientific">Somion occarium</name>
    <dbReference type="NCBI Taxonomy" id="3059160"/>
    <lineage>
        <taxon>Eukaryota</taxon>
        <taxon>Fungi</taxon>
        <taxon>Dikarya</taxon>
        <taxon>Basidiomycota</taxon>
        <taxon>Agaricomycotina</taxon>
        <taxon>Agaricomycetes</taxon>
        <taxon>Polyporales</taxon>
        <taxon>Cerrenaceae</taxon>
        <taxon>Somion</taxon>
    </lineage>
</organism>
<sequence>MNKVCQTKTKRTAPFILCTCVFESDVYIRFVGGRDSHVSREAWKKQKMRAKAGTKLCERVSSRKLSRGTVMQCRTLTKRQTEVSV</sequence>